<dbReference type="Gene3D" id="3.40.91.30">
    <property type="match status" value="1"/>
</dbReference>
<evidence type="ECO:0000313" key="3">
    <source>
        <dbReference type="Proteomes" id="UP000254400"/>
    </source>
</evidence>
<organism evidence="2 3">
    <name type="scientific">Paenibacillus polymyxa</name>
    <name type="common">Bacillus polymyxa</name>
    <dbReference type="NCBI Taxonomy" id="1406"/>
    <lineage>
        <taxon>Bacteria</taxon>
        <taxon>Bacillati</taxon>
        <taxon>Bacillota</taxon>
        <taxon>Bacilli</taxon>
        <taxon>Bacillales</taxon>
        <taxon>Paenibacillaceae</taxon>
        <taxon>Paenibacillus</taxon>
    </lineage>
</organism>
<dbReference type="Pfam" id="PF06356">
    <property type="entry name" value="DUF1064"/>
    <property type="match status" value="1"/>
</dbReference>
<dbReference type="InterPro" id="IPR009414">
    <property type="entry name" value="DUF1064"/>
</dbReference>
<protein>
    <submittedName>
        <fullName evidence="2">Phage-like protein</fullName>
    </submittedName>
</protein>
<dbReference type="Proteomes" id="UP000254400">
    <property type="component" value="Unassembled WGS sequence"/>
</dbReference>
<feature type="region of interest" description="Disordered" evidence="1">
    <location>
        <begin position="152"/>
        <end position="172"/>
    </location>
</feature>
<evidence type="ECO:0000313" key="2">
    <source>
        <dbReference type="EMBL" id="SUA70103.1"/>
    </source>
</evidence>
<evidence type="ECO:0000256" key="1">
    <source>
        <dbReference type="SAM" id="MobiDB-lite"/>
    </source>
</evidence>
<reference evidence="2 3" key="1">
    <citation type="submission" date="2018-06" db="EMBL/GenBank/DDBJ databases">
        <authorList>
            <consortium name="Pathogen Informatics"/>
            <person name="Doyle S."/>
        </authorList>
    </citation>
    <scope>NUCLEOTIDE SEQUENCE [LARGE SCALE GENOMIC DNA]</scope>
    <source>
        <strain evidence="2 3">NCTC10343</strain>
    </source>
</reference>
<accession>A0A378Y083</accession>
<dbReference type="GeneID" id="93346346"/>
<dbReference type="AlphaFoldDB" id="A0A378Y083"/>
<sequence>MSKYNAKKVIVTEDGTLFEEWIVKRYELDVIGTLFDSKAEGEYCQELLRQRKYGEIKDFKCHPVFILQEKPKVTYIADFLVTNLDDTQRVIDIKGVETSTFRVKLKLFQAKYPTLPIDILTKKRGEFIPIKQFKKEKADRKRAINKLLKQAEGERKNVRTSRNASKIHRIKK</sequence>
<gene>
    <name evidence="2" type="primary">M1_3126</name>
    <name evidence="2" type="ORF">NCTC10343_02973</name>
</gene>
<dbReference type="EMBL" id="UGSC01000001">
    <property type="protein sequence ID" value="SUA70103.1"/>
    <property type="molecule type" value="Genomic_DNA"/>
</dbReference>
<proteinExistence type="predicted"/>
<dbReference type="RefSeq" id="WP_016822077.1">
    <property type="nucleotide sequence ID" value="NZ_CP036496.1"/>
</dbReference>
<name>A0A378Y083_PAEPO</name>